<name>A0A9Q0DVQ5_9TELE</name>
<feature type="compositionally biased region" description="Low complexity" evidence="1">
    <location>
        <begin position="104"/>
        <end position="115"/>
    </location>
</feature>
<feature type="region of interest" description="Disordered" evidence="1">
    <location>
        <begin position="1"/>
        <end position="23"/>
    </location>
</feature>
<protein>
    <submittedName>
        <fullName evidence="2">Uncharacterized protein</fullName>
    </submittedName>
</protein>
<keyword evidence="3" id="KW-1185">Reference proteome</keyword>
<comment type="caution">
    <text evidence="2">The sequence shown here is derived from an EMBL/GenBank/DDBJ whole genome shotgun (WGS) entry which is preliminary data.</text>
</comment>
<feature type="compositionally biased region" description="Gly residues" evidence="1">
    <location>
        <begin position="193"/>
        <end position="222"/>
    </location>
</feature>
<accession>A0A9Q0DVQ5</accession>
<reference evidence="2" key="1">
    <citation type="submission" date="2022-07" db="EMBL/GenBank/DDBJ databases">
        <title>Chromosome-level genome of Muraenolepis orangiensis.</title>
        <authorList>
            <person name="Kim J."/>
        </authorList>
    </citation>
    <scope>NUCLEOTIDE SEQUENCE</scope>
    <source>
        <strain evidence="2">KU_S4_2022</strain>
        <tissue evidence="2">Muscle</tissue>
    </source>
</reference>
<dbReference type="AlphaFoldDB" id="A0A9Q0DVQ5"/>
<evidence type="ECO:0000313" key="2">
    <source>
        <dbReference type="EMBL" id="KAJ3595253.1"/>
    </source>
</evidence>
<feature type="region of interest" description="Disordered" evidence="1">
    <location>
        <begin position="96"/>
        <end position="225"/>
    </location>
</feature>
<evidence type="ECO:0000313" key="3">
    <source>
        <dbReference type="Proteomes" id="UP001148018"/>
    </source>
</evidence>
<evidence type="ECO:0000256" key="1">
    <source>
        <dbReference type="SAM" id="MobiDB-lite"/>
    </source>
</evidence>
<dbReference type="Proteomes" id="UP001148018">
    <property type="component" value="Unassembled WGS sequence"/>
</dbReference>
<proteinExistence type="predicted"/>
<gene>
    <name evidence="2" type="ORF">NHX12_004557</name>
</gene>
<organism evidence="2 3">
    <name type="scientific">Muraenolepis orangiensis</name>
    <name type="common">Patagonian moray cod</name>
    <dbReference type="NCBI Taxonomy" id="630683"/>
    <lineage>
        <taxon>Eukaryota</taxon>
        <taxon>Metazoa</taxon>
        <taxon>Chordata</taxon>
        <taxon>Craniata</taxon>
        <taxon>Vertebrata</taxon>
        <taxon>Euteleostomi</taxon>
        <taxon>Actinopterygii</taxon>
        <taxon>Neopterygii</taxon>
        <taxon>Teleostei</taxon>
        <taxon>Neoteleostei</taxon>
        <taxon>Acanthomorphata</taxon>
        <taxon>Zeiogadaria</taxon>
        <taxon>Gadariae</taxon>
        <taxon>Gadiformes</taxon>
        <taxon>Muraenolepidoidei</taxon>
        <taxon>Muraenolepididae</taxon>
        <taxon>Muraenolepis</taxon>
    </lineage>
</organism>
<dbReference type="EMBL" id="JANIIK010000111">
    <property type="protein sequence ID" value="KAJ3595253.1"/>
    <property type="molecule type" value="Genomic_DNA"/>
</dbReference>
<feature type="compositionally biased region" description="Low complexity" evidence="1">
    <location>
        <begin position="170"/>
        <end position="180"/>
    </location>
</feature>
<sequence length="280" mass="27716">METDSASGDVESPHGGLGPGEPSVERILEDAVGQQQGWLRVYGKGLRVYVSAMFLLNDLTAVTTGFLDTRRGHRPAAAGSPSGGGGVTVRRGGVTVRRRRGHRPAGWGHRPAGAGSPSGGGGVTVRRGHRPAAAGSPSGGVTVRRGRGHRPAGAGSPSGGGGVTVRRRGGVTVRRGGVTVRRGRGHRPAGAGSPSGGGVGSPSGGVGSPSGGGGSPSGGGGVTVRRRRGRGFQCDAGGEGGESSGLLMSSVPSLLLHLLGAAGPNNWDHFTPGGQMKGHR</sequence>
<feature type="non-terminal residue" evidence="2">
    <location>
        <position position="1"/>
    </location>
</feature>